<dbReference type="OrthoDB" id="6428710at2759"/>
<feature type="region of interest" description="Disordered" evidence="1">
    <location>
        <begin position="243"/>
        <end position="291"/>
    </location>
</feature>
<dbReference type="AlphaFoldDB" id="A0A3S0ZD11"/>
<dbReference type="Proteomes" id="UP000271974">
    <property type="component" value="Unassembled WGS sequence"/>
</dbReference>
<feature type="region of interest" description="Disordered" evidence="1">
    <location>
        <begin position="323"/>
        <end position="397"/>
    </location>
</feature>
<feature type="region of interest" description="Disordered" evidence="1">
    <location>
        <begin position="184"/>
        <end position="219"/>
    </location>
</feature>
<feature type="region of interest" description="Disordered" evidence="1">
    <location>
        <begin position="1"/>
        <end position="26"/>
    </location>
</feature>
<feature type="compositionally biased region" description="Polar residues" evidence="1">
    <location>
        <begin position="323"/>
        <end position="336"/>
    </location>
</feature>
<evidence type="ECO:0000313" key="3">
    <source>
        <dbReference type="Proteomes" id="UP000271974"/>
    </source>
</evidence>
<feature type="compositionally biased region" description="Low complexity" evidence="1">
    <location>
        <begin position="12"/>
        <end position="22"/>
    </location>
</feature>
<comment type="caution">
    <text evidence="2">The sequence shown here is derived from an EMBL/GenBank/DDBJ whole genome shotgun (WGS) entry which is preliminary data.</text>
</comment>
<keyword evidence="3" id="KW-1185">Reference proteome</keyword>
<feature type="compositionally biased region" description="Low complexity" evidence="1">
    <location>
        <begin position="188"/>
        <end position="197"/>
    </location>
</feature>
<feature type="non-terminal residue" evidence="2">
    <location>
        <position position="1"/>
    </location>
</feature>
<feature type="compositionally biased region" description="Polar residues" evidence="1">
    <location>
        <begin position="344"/>
        <end position="354"/>
    </location>
</feature>
<proteinExistence type="predicted"/>
<name>A0A3S0ZD11_ELYCH</name>
<reference evidence="2 3" key="1">
    <citation type="submission" date="2019-01" db="EMBL/GenBank/DDBJ databases">
        <title>A draft genome assembly of the solar-powered sea slug Elysia chlorotica.</title>
        <authorList>
            <person name="Cai H."/>
            <person name="Li Q."/>
            <person name="Fang X."/>
            <person name="Li J."/>
            <person name="Curtis N.E."/>
            <person name="Altenburger A."/>
            <person name="Shibata T."/>
            <person name="Feng M."/>
            <person name="Maeda T."/>
            <person name="Schwartz J.A."/>
            <person name="Shigenobu S."/>
            <person name="Lundholm N."/>
            <person name="Nishiyama T."/>
            <person name="Yang H."/>
            <person name="Hasebe M."/>
            <person name="Li S."/>
            <person name="Pierce S.K."/>
            <person name="Wang J."/>
        </authorList>
    </citation>
    <scope>NUCLEOTIDE SEQUENCE [LARGE SCALE GENOMIC DNA]</scope>
    <source>
        <strain evidence="2">EC2010</strain>
        <tissue evidence="2">Whole organism of an adult</tissue>
    </source>
</reference>
<feature type="compositionally biased region" description="Polar residues" evidence="1">
    <location>
        <begin position="515"/>
        <end position="532"/>
    </location>
</feature>
<gene>
    <name evidence="2" type="ORF">EGW08_016136</name>
</gene>
<sequence>RVSLPVRPPDSPSSSSSSSPEPCSERTFTFQTLGAESSVHQFASVGDPSVRDDPETERDRFDSLTPEIIDPSQILSPSKRKAYERRIERLKVTTSPIARPRSTTPINVVTLDEYATISSPDASPASPSVLQDKLKITLPVDEFTAKSKTPKHQSGARRSSEDSVFHFTEESLFSRSKSALLVEGDGQLPLSPRRVLLPPAPTQTSSPRLSKPADPESFAQQKATVHKFFGDTVDEVEEENWASFPEPSPTIEAPAPALVPGFDLNTRVDVPGSPSELCEKPGRPGPELLTDQTENWTGVQAGLTNTCEPPSQVSAVLQTDSPVLDNASTSSQSFGLSQEEPSDVTEQTESSMKSVSIEPEASASSPVPAGTVSQHQSQPDLGSSGLDIPGNLTHLSDPERNLENLQTKPTEQNINFNSDSDTFQQLDLATTHEPGILDADLSLCLNKELSHISRNTVIIDHLPSTVGIEKSVPAHSVPETTAPVTDAFQRPSAGVGPPSLPSGLLEQPHIDDSDPINSRDSSGKANTNTIFSVSEKETHPQSVPSESSQHADSVLGESSTQDFVSEGSAATRSLLEDSSIV</sequence>
<feature type="compositionally biased region" description="Polar residues" evidence="1">
    <location>
        <begin position="540"/>
        <end position="571"/>
    </location>
</feature>
<organism evidence="2 3">
    <name type="scientific">Elysia chlorotica</name>
    <name type="common">Eastern emerald elysia</name>
    <name type="synonym">Sea slug</name>
    <dbReference type="NCBI Taxonomy" id="188477"/>
    <lineage>
        <taxon>Eukaryota</taxon>
        <taxon>Metazoa</taxon>
        <taxon>Spiralia</taxon>
        <taxon>Lophotrochozoa</taxon>
        <taxon>Mollusca</taxon>
        <taxon>Gastropoda</taxon>
        <taxon>Heterobranchia</taxon>
        <taxon>Euthyneura</taxon>
        <taxon>Panpulmonata</taxon>
        <taxon>Sacoglossa</taxon>
        <taxon>Placobranchoidea</taxon>
        <taxon>Plakobranchidae</taxon>
        <taxon>Elysia</taxon>
    </lineage>
</organism>
<protein>
    <submittedName>
        <fullName evidence="2">Uncharacterized protein</fullName>
    </submittedName>
</protein>
<accession>A0A3S0ZD11</accession>
<dbReference type="EMBL" id="RQTK01000687">
    <property type="protein sequence ID" value="RUS76105.1"/>
    <property type="molecule type" value="Genomic_DNA"/>
</dbReference>
<feature type="compositionally biased region" description="Pro residues" evidence="1">
    <location>
        <begin position="1"/>
        <end position="11"/>
    </location>
</feature>
<feature type="compositionally biased region" description="Polar residues" evidence="1">
    <location>
        <begin position="371"/>
        <end position="381"/>
    </location>
</feature>
<feature type="region of interest" description="Disordered" evidence="1">
    <location>
        <begin position="39"/>
        <end position="68"/>
    </location>
</feature>
<evidence type="ECO:0000313" key="2">
    <source>
        <dbReference type="EMBL" id="RUS76105.1"/>
    </source>
</evidence>
<feature type="region of interest" description="Disordered" evidence="1">
    <location>
        <begin position="483"/>
        <end position="581"/>
    </location>
</feature>
<evidence type="ECO:0000256" key="1">
    <source>
        <dbReference type="SAM" id="MobiDB-lite"/>
    </source>
</evidence>
<feature type="compositionally biased region" description="Basic and acidic residues" evidence="1">
    <location>
        <begin position="49"/>
        <end position="62"/>
    </location>
</feature>